<sequence>ERPARVRQDAPGAGAPLDPAADDDARGLGGDEGLQRPGAAPAGDPTAPGAAVPRPPPHDFERRTGRRRVVATARRDQPGAPGRAVPRRVARVRRGDPGDAAPAARGPARHPRPGIRDGHLPGQLHAGRRDEPLPLRAPWRPRSGVPVLRLGGGPVPEEDQRAAARPGRHPPRGAAGRVREAGGGPRRGGLGGGPGAGRGREGAPGGALRGVGPCHQRRHGPARAWRVRRPRRDRRGAAEGGGAPTQPLGAGLPPGAQAGPDDRRPRRRADDRHPPPGRGDPVPTPASGRL</sequence>
<proteinExistence type="predicted"/>
<feature type="compositionally biased region" description="Gly residues" evidence="1">
    <location>
        <begin position="181"/>
        <end position="209"/>
    </location>
</feature>
<name>A0A6J4VES4_9BACT</name>
<evidence type="ECO:0000256" key="1">
    <source>
        <dbReference type="SAM" id="MobiDB-lite"/>
    </source>
</evidence>
<evidence type="ECO:0000313" key="2">
    <source>
        <dbReference type="EMBL" id="CAA9575627.1"/>
    </source>
</evidence>
<protein>
    <submittedName>
        <fullName evidence="2">MG(2+) CHELATASE FAMILY PROTEIN / ComM-related protein</fullName>
    </submittedName>
</protein>
<feature type="compositionally biased region" description="Low complexity" evidence="1">
    <location>
        <begin position="37"/>
        <end position="52"/>
    </location>
</feature>
<gene>
    <name evidence="2" type="ORF">AVDCRST_MAG49-4140</name>
</gene>
<feature type="region of interest" description="Disordered" evidence="1">
    <location>
        <begin position="1"/>
        <end position="290"/>
    </location>
</feature>
<feature type="compositionally biased region" description="Low complexity" evidence="1">
    <location>
        <begin position="9"/>
        <end position="19"/>
    </location>
</feature>
<dbReference type="EMBL" id="CADCWG010000301">
    <property type="protein sequence ID" value="CAA9575627.1"/>
    <property type="molecule type" value="Genomic_DNA"/>
</dbReference>
<dbReference type="AlphaFoldDB" id="A0A6J4VES4"/>
<feature type="compositionally biased region" description="Low complexity" evidence="1">
    <location>
        <begin position="244"/>
        <end position="259"/>
    </location>
</feature>
<feature type="compositionally biased region" description="Basic and acidic residues" evidence="1">
    <location>
        <begin position="260"/>
        <end position="274"/>
    </location>
</feature>
<reference evidence="2" key="1">
    <citation type="submission" date="2020-02" db="EMBL/GenBank/DDBJ databases">
        <authorList>
            <person name="Meier V. D."/>
        </authorList>
    </citation>
    <scope>NUCLEOTIDE SEQUENCE</scope>
    <source>
        <strain evidence="2">AVDCRST_MAG49</strain>
    </source>
</reference>
<organism evidence="2">
    <name type="scientific">uncultured Thermomicrobiales bacterium</name>
    <dbReference type="NCBI Taxonomy" id="1645740"/>
    <lineage>
        <taxon>Bacteria</taxon>
        <taxon>Pseudomonadati</taxon>
        <taxon>Thermomicrobiota</taxon>
        <taxon>Thermomicrobia</taxon>
        <taxon>Thermomicrobiales</taxon>
        <taxon>environmental samples</taxon>
    </lineage>
</organism>
<feature type="compositionally biased region" description="Basic residues" evidence="1">
    <location>
        <begin position="215"/>
        <end position="234"/>
    </location>
</feature>
<feature type="non-terminal residue" evidence="2">
    <location>
        <position position="1"/>
    </location>
</feature>
<accession>A0A6J4VES4</accession>
<feature type="non-terminal residue" evidence="2">
    <location>
        <position position="290"/>
    </location>
</feature>